<sequence>MLLDAGTVAEALVERARREPAAVAFYLPDEPEPDRRITVADLLARAHAAGAALVAAGVTPGARVCLCLETSAPLLAGLFGAALAGAVPSVLEPPLTAGRREIWLERVRHIVAVARPAVLVCEEPLRATVEAALEGTDVTVISPPFAPGAVAEPVLSAPPDEAAFMQFTSGTTGAAKGIVLSHRAVFASAAAIGAGGPFLADDVMVSWLPLHHDMGMIGGTLSPFLLSLPSVLIRPMAFGSKPDRWLRLIHEYRGTLSPAPNFAYRLVTAVARRTDLSGLDLSCWRTAFNGAEVVDAATLHDFIDLTARYGFRPEHLRPCYGMAEVGLAATFSPAGTAPRVELLSRSAITEGRAEPSASDEDAHPYVSCGVPVPGIKIRVVDDTGLDVGDGRVGRILVAAESMMTGYIENPEAGPVLDLRDGWLDTGDLGFQLGGELFVTGRHKDLVILAGRNYQPQSFELAAEKVAGVRPGGAAAVGVPDPASGTERLVMVVETVHHRDPGLSAATADEVGAVVARRTGVRPARVVMVPPRTLPKTSSGKLQRSRVAARVAAGTIG</sequence>
<dbReference type="PANTHER" id="PTHR22754:SF32">
    <property type="entry name" value="DISCO-INTERACTING PROTEIN 2"/>
    <property type="match status" value="1"/>
</dbReference>
<reference evidence="3 4" key="1">
    <citation type="submission" date="2016-09" db="EMBL/GenBank/DDBJ databases">
        <title>Couchioplanes caeruleus draft genome sequence.</title>
        <authorList>
            <person name="Sheehan J."/>
            <person name="Caffrey P."/>
        </authorList>
    </citation>
    <scope>NUCLEOTIDE SEQUENCE [LARGE SCALE GENOMIC DNA]</scope>
    <source>
        <strain evidence="3 4">DSM 43634</strain>
    </source>
</reference>
<dbReference type="GO" id="GO:0006633">
    <property type="term" value="P:fatty acid biosynthetic process"/>
    <property type="evidence" value="ECO:0007669"/>
    <property type="project" value="TreeGrafter"/>
</dbReference>
<comment type="caution">
    <text evidence="3">The sequence shown here is derived from an EMBL/GenBank/DDBJ whole genome shotgun (WGS) entry which is preliminary data.</text>
</comment>
<name>A0A1K0FTK3_9ACTN</name>
<organism evidence="3 4">
    <name type="scientific">Couchioplanes caeruleus subsp. caeruleus</name>
    <dbReference type="NCBI Taxonomy" id="56427"/>
    <lineage>
        <taxon>Bacteria</taxon>
        <taxon>Bacillati</taxon>
        <taxon>Actinomycetota</taxon>
        <taxon>Actinomycetes</taxon>
        <taxon>Micromonosporales</taxon>
        <taxon>Micromonosporaceae</taxon>
        <taxon>Couchioplanes</taxon>
    </lineage>
</organism>
<dbReference type="InterPro" id="IPR000873">
    <property type="entry name" value="AMP-dep_synth/lig_dom"/>
</dbReference>
<comment type="similarity">
    <text evidence="1">Belongs to the ATP-dependent AMP-binding enzyme family.</text>
</comment>
<gene>
    <name evidence="3" type="ORF">BG844_00645</name>
</gene>
<dbReference type="GO" id="GO:0070566">
    <property type="term" value="F:adenylyltransferase activity"/>
    <property type="evidence" value="ECO:0007669"/>
    <property type="project" value="TreeGrafter"/>
</dbReference>
<keyword evidence="4" id="KW-1185">Reference proteome</keyword>
<evidence type="ECO:0000313" key="4">
    <source>
        <dbReference type="Proteomes" id="UP000182486"/>
    </source>
</evidence>
<feature type="domain" description="AMP-dependent synthetase/ligase" evidence="2">
    <location>
        <begin position="14"/>
        <end position="406"/>
    </location>
</feature>
<dbReference type="AlphaFoldDB" id="A0A1K0FTK3"/>
<proteinExistence type="inferred from homology"/>
<dbReference type="Gene3D" id="3.30.300.30">
    <property type="match status" value="1"/>
</dbReference>
<dbReference type="InterPro" id="IPR045851">
    <property type="entry name" value="AMP-bd_C_sf"/>
</dbReference>
<dbReference type="Proteomes" id="UP000182486">
    <property type="component" value="Unassembled WGS sequence"/>
</dbReference>
<dbReference type="EMBL" id="MEIA01000003">
    <property type="protein sequence ID" value="OJF16191.1"/>
    <property type="molecule type" value="Genomic_DNA"/>
</dbReference>
<dbReference type="InterPro" id="IPR042099">
    <property type="entry name" value="ANL_N_sf"/>
</dbReference>
<dbReference type="PANTHER" id="PTHR22754">
    <property type="entry name" value="DISCO-INTERACTING PROTEIN 2 DIP2 -RELATED"/>
    <property type="match status" value="1"/>
</dbReference>
<dbReference type="GO" id="GO:0005886">
    <property type="term" value="C:plasma membrane"/>
    <property type="evidence" value="ECO:0007669"/>
    <property type="project" value="TreeGrafter"/>
</dbReference>
<evidence type="ECO:0000259" key="2">
    <source>
        <dbReference type="Pfam" id="PF00501"/>
    </source>
</evidence>
<accession>A0A1K0FTK3</accession>
<dbReference type="InterPro" id="IPR020845">
    <property type="entry name" value="AMP-binding_CS"/>
</dbReference>
<evidence type="ECO:0000256" key="1">
    <source>
        <dbReference type="ARBA" id="ARBA00006432"/>
    </source>
</evidence>
<protein>
    <recommendedName>
        <fullName evidence="2">AMP-dependent synthetase/ligase domain-containing protein</fullName>
    </recommendedName>
</protein>
<dbReference type="PROSITE" id="PS00455">
    <property type="entry name" value="AMP_BINDING"/>
    <property type="match status" value="1"/>
</dbReference>
<dbReference type="SUPFAM" id="SSF56801">
    <property type="entry name" value="Acetyl-CoA synthetase-like"/>
    <property type="match status" value="1"/>
</dbReference>
<evidence type="ECO:0000313" key="3">
    <source>
        <dbReference type="EMBL" id="OJF16191.1"/>
    </source>
</evidence>
<dbReference type="Gene3D" id="3.40.50.12780">
    <property type="entry name" value="N-terminal domain of ligase-like"/>
    <property type="match status" value="1"/>
</dbReference>
<dbReference type="Pfam" id="PF00501">
    <property type="entry name" value="AMP-binding"/>
    <property type="match status" value="1"/>
</dbReference>